<feature type="transmembrane region" description="Helical" evidence="1">
    <location>
        <begin position="57"/>
        <end position="83"/>
    </location>
</feature>
<feature type="transmembrane region" description="Helical" evidence="1">
    <location>
        <begin position="226"/>
        <end position="246"/>
    </location>
</feature>
<feature type="transmembrane region" description="Helical" evidence="1">
    <location>
        <begin position="201"/>
        <end position="219"/>
    </location>
</feature>
<feature type="non-terminal residue" evidence="3">
    <location>
        <position position="400"/>
    </location>
</feature>
<dbReference type="KEGG" id="dya:Dyak_GE27970"/>
<dbReference type="OrthoDB" id="303066at2759"/>
<accession>A0A0R1E891</accession>
<reference evidence="3 4" key="2">
    <citation type="journal article" date="2007" name="PLoS Biol.">
        <title>Principles of genome evolution in the Drosophila melanogaster species group.</title>
        <authorList>
            <person name="Ranz J.M."/>
            <person name="Maurin D."/>
            <person name="Chan Y.S."/>
            <person name="von Grotthuss M."/>
            <person name="Hillier L.W."/>
            <person name="Roote J."/>
            <person name="Ashburner M."/>
            <person name="Bergman C.M."/>
        </authorList>
    </citation>
    <scope>NUCLEOTIDE SEQUENCE [LARGE SCALE GENOMIC DNA]</scope>
    <source>
        <strain evidence="4">Tai18E2 / Tucson 14021-0261.01</strain>
    </source>
</reference>
<feature type="transmembrane region" description="Helical" evidence="1">
    <location>
        <begin position="30"/>
        <end position="45"/>
    </location>
</feature>
<dbReference type="GO" id="GO:0008381">
    <property type="term" value="F:mechanosensitive monoatomic ion channel activity"/>
    <property type="evidence" value="ECO:0007669"/>
    <property type="project" value="InterPro"/>
</dbReference>
<dbReference type="AlphaFoldDB" id="A0A0R1E891"/>
<sequence length="400" mass="46761">MAELLLFIIIRIFLPFTLILVTWIRPVGLSYLYLVSFFLSPWLLQTNSLKQRTFLKVFIIFLCVLSTSCIVGHIIFNLINLFFVDLSSKKSFSFILRQCGFLYFKGLSIVSIAHWILPDVFVLLNTIVFFICSKIKYKRQKKVFQNDDDVLYKKSKESKGALKVAEINRILIIVYIQSVLKTSLIFSLMVLYFAATLRPSLPGSLYFCMFIIAGSYWALYRQRKMYYAVIFMVVALLVHITCIFAYQLPILQSSINCDKLWTRLMGMEILFRLFKDNKNGKIMELNAKLNLDSYLSPIALMLAYFATTLSLINRSQCEITFNTIRMNLGPKTNNIYSNKQPPNEENDEILIDTKPSILEQFFYILCELTSFVYQNSYILLNIIMMVIYLFLFIFFLLMYI</sequence>
<evidence type="ECO:0000313" key="4">
    <source>
        <dbReference type="Proteomes" id="UP000002282"/>
    </source>
</evidence>
<keyword evidence="4" id="KW-1185">Reference proteome</keyword>
<dbReference type="GO" id="GO:0016020">
    <property type="term" value="C:membrane"/>
    <property type="evidence" value="ECO:0007669"/>
    <property type="project" value="InterPro"/>
</dbReference>
<dbReference type="InterPro" id="IPR027272">
    <property type="entry name" value="Piezo"/>
</dbReference>
<keyword evidence="1" id="KW-1133">Transmembrane helix</keyword>
<organism evidence="3 4">
    <name type="scientific">Drosophila yakuba</name>
    <name type="common">Fruit fly</name>
    <dbReference type="NCBI Taxonomy" id="7245"/>
    <lineage>
        <taxon>Eukaryota</taxon>
        <taxon>Metazoa</taxon>
        <taxon>Ecdysozoa</taxon>
        <taxon>Arthropoda</taxon>
        <taxon>Hexapoda</taxon>
        <taxon>Insecta</taxon>
        <taxon>Pterygota</taxon>
        <taxon>Neoptera</taxon>
        <taxon>Endopterygota</taxon>
        <taxon>Diptera</taxon>
        <taxon>Brachycera</taxon>
        <taxon>Muscomorpha</taxon>
        <taxon>Ephydroidea</taxon>
        <taxon>Drosophilidae</taxon>
        <taxon>Drosophila</taxon>
        <taxon>Sophophora</taxon>
    </lineage>
</organism>
<evidence type="ECO:0000256" key="1">
    <source>
        <dbReference type="SAM" id="Phobius"/>
    </source>
</evidence>
<protein>
    <recommendedName>
        <fullName evidence="2">Piezo TM1-24 domain-containing protein</fullName>
    </recommendedName>
</protein>
<keyword evidence="1" id="KW-0812">Transmembrane</keyword>
<proteinExistence type="predicted"/>
<reference evidence="3 4" key="1">
    <citation type="journal article" date="2007" name="Nature">
        <title>Evolution of genes and genomes on the Drosophila phylogeny.</title>
        <authorList>
            <consortium name="Drosophila 12 Genomes Consortium"/>
            <person name="Clark A.G."/>
            <person name="Eisen M.B."/>
            <person name="Smith D.R."/>
            <person name="Bergman C.M."/>
            <person name="Oliver B."/>
            <person name="Markow T.A."/>
            <person name="Kaufman T.C."/>
            <person name="Kellis M."/>
            <person name="Gelbart W."/>
            <person name="Iyer V.N."/>
            <person name="Pollard D.A."/>
            <person name="Sackton T.B."/>
            <person name="Larracuente A.M."/>
            <person name="Singh N.D."/>
            <person name="Abad J.P."/>
            <person name="Abt D.N."/>
            <person name="Adryan B."/>
            <person name="Aguade M."/>
            <person name="Akashi H."/>
            <person name="Anderson W.W."/>
            <person name="Aquadro C.F."/>
            <person name="Ardell D.H."/>
            <person name="Arguello R."/>
            <person name="Artieri C.G."/>
            <person name="Barbash D.A."/>
            <person name="Barker D."/>
            <person name="Barsanti P."/>
            <person name="Batterham P."/>
            <person name="Batzoglou S."/>
            <person name="Begun D."/>
            <person name="Bhutkar A."/>
            <person name="Blanco E."/>
            <person name="Bosak S.A."/>
            <person name="Bradley R.K."/>
            <person name="Brand A.D."/>
            <person name="Brent M.R."/>
            <person name="Brooks A.N."/>
            <person name="Brown R.H."/>
            <person name="Butlin R.K."/>
            <person name="Caggese C."/>
            <person name="Calvi B.R."/>
            <person name="Bernardo de Carvalho A."/>
            <person name="Caspi A."/>
            <person name="Castrezana S."/>
            <person name="Celniker S.E."/>
            <person name="Chang J.L."/>
            <person name="Chapple C."/>
            <person name="Chatterji S."/>
            <person name="Chinwalla A."/>
            <person name="Civetta A."/>
            <person name="Clifton S.W."/>
            <person name="Comeron J.M."/>
            <person name="Costello J.C."/>
            <person name="Coyne J.A."/>
            <person name="Daub J."/>
            <person name="David R.G."/>
            <person name="Delcher A.L."/>
            <person name="Delehaunty K."/>
            <person name="Do C.B."/>
            <person name="Ebling H."/>
            <person name="Edwards K."/>
            <person name="Eickbush T."/>
            <person name="Evans J.D."/>
            <person name="Filipski A."/>
            <person name="Findeiss S."/>
            <person name="Freyhult E."/>
            <person name="Fulton L."/>
            <person name="Fulton R."/>
            <person name="Garcia A.C."/>
            <person name="Gardiner A."/>
            <person name="Garfield D.A."/>
            <person name="Garvin B.E."/>
            <person name="Gibson G."/>
            <person name="Gilbert D."/>
            <person name="Gnerre S."/>
            <person name="Godfrey J."/>
            <person name="Good R."/>
            <person name="Gotea V."/>
            <person name="Gravely B."/>
            <person name="Greenberg A.J."/>
            <person name="Griffiths-Jones S."/>
            <person name="Gross S."/>
            <person name="Guigo R."/>
            <person name="Gustafson E.A."/>
            <person name="Haerty W."/>
            <person name="Hahn M.W."/>
            <person name="Halligan D.L."/>
            <person name="Halpern A.L."/>
            <person name="Halter G.M."/>
            <person name="Han M.V."/>
            <person name="Heger A."/>
            <person name="Hillier L."/>
            <person name="Hinrichs A.S."/>
            <person name="Holmes I."/>
            <person name="Hoskins R.A."/>
            <person name="Hubisz M.J."/>
            <person name="Hultmark D."/>
            <person name="Huntley M.A."/>
            <person name="Jaffe D.B."/>
            <person name="Jagadeeshan S."/>
            <person name="Jeck W.R."/>
            <person name="Johnson J."/>
            <person name="Jones C.D."/>
            <person name="Jordan W.C."/>
            <person name="Karpen G.H."/>
            <person name="Kataoka E."/>
            <person name="Keightley P.D."/>
            <person name="Kheradpour P."/>
            <person name="Kirkness E.F."/>
            <person name="Koerich L.B."/>
            <person name="Kristiansen K."/>
            <person name="Kudrna D."/>
            <person name="Kulathinal R.J."/>
            <person name="Kumar S."/>
            <person name="Kwok R."/>
            <person name="Lander E."/>
            <person name="Langley C.H."/>
            <person name="Lapoint R."/>
            <person name="Lazzaro B.P."/>
            <person name="Lee S.J."/>
            <person name="Levesque L."/>
            <person name="Li R."/>
            <person name="Lin C.F."/>
            <person name="Lin M.F."/>
            <person name="Lindblad-Toh K."/>
            <person name="Llopart A."/>
            <person name="Long M."/>
            <person name="Low L."/>
            <person name="Lozovsky E."/>
            <person name="Lu J."/>
            <person name="Luo M."/>
            <person name="Machado C.A."/>
            <person name="Makalowski W."/>
            <person name="Marzo M."/>
            <person name="Matsuda M."/>
            <person name="Matzkin L."/>
            <person name="McAllister B."/>
            <person name="McBride C.S."/>
            <person name="McKernan B."/>
            <person name="McKernan K."/>
            <person name="Mendez-Lago M."/>
            <person name="Minx P."/>
            <person name="Mollenhauer M.U."/>
            <person name="Montooth K."/>
            <person name="Mount S.M."/>
            <person name="Mu X."/>
            <person name="Myers E."/>
            <person name="Negre B."/>
            <person name="Newfeld S."/>
            <person name="Nielsen R."/>
            <person name="Noor M.A."/>
            <person name="O'Grady P."/>
            <person name="Pachter L."/>
            <person name="Papaceit M."/>
            <person name="Parisi M.J."/>
            <person name="Parisi M."/>
            <person name="Parts L."/>
            <person name="Pedersen J.S."/>
            <person name="Pesole G."/>
            <person name="Phillippy A.M."/>
            <person name="Ponting C.P."/>
            <person name="Pop M."/>
            <person name="Porcelli D."/>
            <person name="Powell J.R."/>
            <person name="Prohaska S."/>
            <person name="Pruitt K."/>
            <person name="Puig M."/>
            <person name="Quesneville H."/>
            <person name="Ram K.R."/>
            <person name="Rand D."/>
            <person name="Rasmussen M.D."/>
            <person name="Reed L.K."/>
            <person name="Reenan R."/>
            <person name="Reily A."/>
            <person name="Remington K.A."/>
            <person name="Rieger T.T."/>
            <person name="Ritchie M.G."/>
            <person name="Robin C."/>
            <person name="Rogers Y.H."/>
            <person name="Rohde C."/>
            <person name="Rozas J."/>
            <person name="Rubenfield M.J."/>
            <person name="Ruiz A."/>
            <person name="Russo S."/>
            <person name="Salzberg S.L."/>
            <person name="Sanchez-Gracia A."/>
            <person name="Saranga D.J."/>
            <person name="Sato H."/>
            <person name="Schaeffer S.W."/>
            <person name="Schatz M.C."/>
            <person name="Schlenke T."/>
            <person name="Schwartz R."/>
            <person name="Segarra C."/>
            <person name="Singh R.S."/>
            <person name="Sirot L."/>
            <person name="Sirota M."/>
            <person name="Sisneros N.B."/>
            <person name="Smith C.D."/>
            <person name="Smith T.F."/>
            <person name="Spieth J."/>
            <person name="Stage D.E."/>
            <person name="Stark A."/>
            <person name="Stephan W."/>
            <person name="Strausberg R.L."/>
            <person name="Strempel S."/>
            <person name="Sturgill D."/>
            <person name="Sutton G."/>
            <person name="Sutton G.G."/>
            <person name="Tao W."/>
            <person name="Teichmann S."/>
            <person name="Tobari Y.N."/>
            <person name="Tomimura Y."/>
            <person name="Tsolas J.M."/>
            <person name="Valente V.L."/>
            <person name="Venter E."/>
            <person name="Venter J.C."/>
            <person name="Vicario S."/>
            <person name="Vieira F.G."/>
            <person name="Vilella A.J."/>
            <person name="Villasante A."/>
            <person name="Walenz B."/>
            <person name="Wang J."/>
            <person name="Wasserman M."/>
            <person name="Watts T."/>
            <person name="Wilson D."/>
            <person name="Wilson R.K."/>
            <person name="Wing R.A."/>
            <person name="Wolfner M.F."/>
            <person name="Wong A."/>
            <person name="Wong G.K."/>
            <person name="Wu C.I."/>
            <person name="Wu G."/>
            <person name="Yamamoto D."/>
            <person name="Yang H.P."/>
            <person name="Yang S.P."/>
            <person name="Yorke J.A."/>
            <person name="Yoshida K."/>
            <person name="Zdobnov E."/>
            <person name="Zhang P."/>
            <person name="Zhang Y."/>
            <person name="Zimin A.V."/>
            <person name="Baldwin J."/>
            <person name="Abdouelleil A."/>
            <person name="Abdulkadir J."/>
            <person name="Abebe A."/>
            <person name="Abera B."/>
            <person name="Abreu J."/>
            <person name="Acer S.C."/>
            <person name="Aftuck L."/>
            <person name="Alexander A."/>
            <person name="An P."/>
            <person name="Anderson E."/>
            <person name="Anderson S."/>
            <person name="Arachi H."/>
            <person name="Azer M."/>
            <person name="Bachantsang P."/>
            <person name="Barry A."/>
            <person name="Bayul T."/>
            <person name="Berlin A."/>
            <person name="Bessette D."/>
            <person name="Bloom T."/>
            <person name="Blye J."/>
            <person name="Boguslavskiy L."/>
            <person name="Bonnet C."/>
            <person name="Boukhgalter B."/>
            <person name="Bourzgui I."/>
            <person name="Brown A."/>
            <person name="Cahill P."/>
            <person name="Channer S."/>
            <person name="Cheshatsang Y."/>
            <person name="Chuda L."/>
            <person name="Citroen M."/>
            <person name="Collymore A."/>
            <person name="Cooke P."/>
            <person name="Costello M."/>
            <person name="D'Aco K."/>
            <person name="Daza R."/>
            <person name="De Haan G."/>
            <person name="DeGray S."/>
            <person name="DeMaso C."/>
            <person name="Dhargay N."/>
            <person name="Dooley K."/>
            <person name="Dooley E."/>
            <person name="Doricent M."/>
            <person name="Dorje P."/>
            <person name="Dorjee K."/>
            <person name="Dupes A."/>
            <person name="Elong R."/>
            <person name="Falk J."/>
            <person name="Farina A."/>
            <person name="Faro S."/>
            <person name="Ferguson D."/>
            <person name="Fisher S."/>
            <person name="Foley C.D."/>
            <person name="Franke A."/>
            <person name="Friedrich D."/>
            <person name="Gadbois L."/>
            <person name="Gearin G."/>
            <person name="Gearin C.R."/>
            <person name="Giannoukos G."/>
            <person name="Goode T."/>
            <person name="Graham J."/>
            <person name="Grandbois E."/>
            <person name="Grewal S."/>
            <person name="Gyaltsen K."/>
            <person name="Hafez N."/>
            <person name="Hagos B."/>
            <person name="Hall J."/>
            <person name="Henson C."/>
            <person name="Hollinger A."/>
            <person name="Honan T."/>
            <person name="Huard M.D."/>
            <person name="Hughes L."/>
            <person name="Hurhula B."/>
            <person name="Husby M.E."/>
            <person name="Kamat A."/>
            <person name="Kanga B."/>
            <person name="Kashin S."/>
            <person name="Khazanovich D."/>
            <person name="Kisner P."/>
            <person name="Lance K."/>
            <person name="Lara M."/>
            <person name="Lee W."/>
            <person name="Lennon N."/>
            <person name="Letendre F."/>
            <person name="LeVine R."/>
            <person name="Lipovsky A."/>
            <person name="Liu X."/>
            <person name="Liu J."/>
            <person name="Liu S."/>
            <person name="Lokyitsang T."/>
            <person name="Lokyitsang Y."/>
            <person name="Lubonja R."/>
            <person name="Lui A."/>
            <person name="MacDonald P."/>
            <person name="Magnisalis V."/>
            <person name="Maru K."/>
            <person name="Matthews C."/>
            <person name="McCusker W."/>
            <person name="McDonough S."/>
            <person name="Mehta T."/>
            <person name="Meldrim J."/>
            <person name="Meneus L."/>
            <person name="Mihai O."/>
            <person name="Mihalev A."/>
            <person name="Mihova T."/>
            <person name="Mittelman R."/>
            <person name="Mlenga V."/>
            <person name="Montmayeur A."/>
            <person name="Mulrain L."/>
            <person name="Navidi A."/>
            <person name="Naylor J."/>
            <person name="Negash T."/>
            <person name="Nguyen T."/>
            <person name="Nguyen N."/>
            <person name="Nicol R."/>
            <person name="Norbu C."/>
            <person name="Norbu N."/>
            <person name="Novod N."/>
            <person name="O'Neill B."/>
            <person name="Osman S."/>
            <person name="Markiewicz E."/>
            <person name="Oyono O.L."/>
            <person name="Patti C."/>
            <person name="Phunkhang P."/>
            <person name="Pierre F."/>
            <person name="Priest M."/>
            <person name="Raghuraman S."/>
            <person name="Rege F."/>
            <person name="Reyes R."/>
            <person name="Rise C."/>
            <person name="Rogov P."/>
            <person name="Ross K."/>
            <person name="Ryan E."/>
            <person name="Settipalli S."/>
            <person name="Shea T."/>
            <person name="Sherpa N."/>
            <person name="Shi L."/>
            <person name="Shih D."/>
            <person name="Sparrow T."/>
            <person name="Spaulding J."/>
            <person name="Stalker J."/>
            <person name="Stange-Thomann N."/>
            <person name="Stavropoulos S."/>
            <person name="Stone C."/>
            <person name="Strader C."/>
            <person name="Tesfaye S."/>
            <person name="Thomson T."/>
            <person name="Thoulutsang Y."/>
            <person name="Thoulutsang D."/>
            <person name="Topham K."/>
            <person name="Topping I."/>
            <person name="Tsamla T."/>
            <person name="Vassiliev H."/>
            <person name="Vo A."/>
            <person name="Wangchuk T."/>
            <person name="Wangdi T."/>
            <person name="Weiand M."/>
            <person name="Wilkinson J."/>
            <person name="Wilson A."/>
            <person name="Yadav S."/>
            <person name="Young G."/>
            <person name="Yu Q."/>
            <person name="Zembek L."/>
            <person name="Zhong D."/>
            <person name="Zimmer A."/>
            <person name="Zwirko Z."/>
            <person name="Jaffe D.B."/>
            <person name="Alvarez P."/>
            <person name="Brockman W."/>
            <person name="Butler J."/>
            <person name="Chin C."/>
            <person name="Gnerre S."/>
            <person name="Grabherr M."/>
            <person name="Kleber M."/>
            <person name="Mauceli E."/>
            <person name="MacCallum I."/>
        </authorList>
    </citation>
    <scope>NUCLEOTIDE SEQUENCE [LARGE SCALE GENOMIC DNA]</scope>
    <source>
        <strain evidence="4">Tai18E2 / Tucson 14021-0261.01</strain>
    </source>
</reference>
<dbReference type="Pfam" id="PF24871">
    <property type="entry name" value="Piezo_TM1-24"/>
    <property type="match status" value="1"/>
</dbReference>
<dbReference type="InterPro" id="IPR056769">
    <property type="entry name" value="Piezo_TM1-24"/>
</dbReference>
<dbReference type="EMBL" id="CH894126">
    <property type="protein sequence ID" value="KRK05576.1"/>
    <property type="molecule type" value="Genomic_DNA"/>
</dbReference>
<feature type="transmembrane region" description="Helical" evidence="1">
    <location>
        <begin position="378"/>
        <end position="399"/>
    </location>
</feature>
<dbReference type="PANTHER" id="PTHR47049:SF2">
    <property type="entry name" value="PIEZO-TYPE MECHANOSENSITIVE ION CHANNEL HOMOLOG"/>
    <property type="match status" value="1"/>
</dbReference>
<feature type="domain" description="Piezo TM1-24" evidence="2">
    <location>
        <begin position="25"/>
        <end position="354"/>
    </location>
</feature>
<evidence type="ECO:0000259" key="2">
    <source>
        <dbReference type="Pfam" id="PF24871"/>
    </source>
</evidence>
<feature type="transmembrane region" description="Helical" evidence="1">
    <location>
        <begin position="294"/>
        <end position="312"/>
    </location>
</feature>
<feature type="transmembrane region" description="Helical" evidence="1">
    <location>
        <begin position="5"/>
        <end position="24"/>
    </location>
</feature>
<dbReference type="PANTHER" id="PTHR47049">
    <property type="entry name" value="PIEZO-TYPE MECHANOSENSITIVE ION CHANNEL HOMOLOG"/>
    <property type="match status" value="1"/>
</dbReference>
<dbReference type="Proteomes" id="UP000002282">
    <property type="component" value="Unassembled WGS sequence"/>
</dbReference>
<evidence type="ECO:0000313" key="3">
    <source>
        <dbReference type="EMBL" id="KRK05576.1"/>
    </source>
</evidence>
<feature type="transmembrane region" description="Helical" evidence="1">
    <location>
        <begin position="112"/>
        <end position="132"/>
    </location>
</feature>
<feature type="transmembrane region" description="Helical" evidence="1">
    <location>
        <begin position="170"/>
        <end position="195"/>
    </location>
</feature>
<name>A0A0R1E891_DROYA</name>
<keyword evidence="1" id="KW-0472">Membrane</keyword>
<gene>
    <name evidence="3" type="primary">Dyak\GE27970</name>
    <name evidence="3" type="synonym">GE27970</name>
    <name evidence="3" type="ORF">Dyak_GE27970</name>
</gene>